<dbReference type="Gene3D" id="3.90.228.10">
    <property type="match status" value="1"/>
</dbReference>
<evidence type="ECO:0000256" key="4">
    <source>
        <dbReference type="ARBA" id="ARBA00023242"/>
    </source>
</evidence>
<dbReference type="PANTHER" id="PTHR32263:SF14">
    <property type="entry name" value="INACTIVE POLY [ADP-RIBOSE] POLYMERASE SRO2-RELATED"/>
    <property type="match status" value="1"/>
</dbReference>
<reference evidence="7 8" key="1">
    <citation type="submission" date="2024-01" db="EMBL/GenBank/DDBJ databases">
        <title>The genomes of 5 underutilized Papilionoideae crops provide insights into root nodulation and disease resistanc.</title>
        <authorList>
            <person name="Jiang F."/>
        </authorList>
    </citation>
    <scope>NUCLEOTIDE SEQUENCE [LARGE SCALE GENOMIC DNA]</scope>
    <source>
        <strain evidence="7">JINMINGXINNONG_FW02</strain>
        <tissue evidence="7">Leaves</tissue>
    </source>
</reference>
<evidence type="ECO:0000259" key="5">
    <source>
        <dbReference type="PROSITE" id="PS51059"/>
    </source>
</evidence>
<evidence type="ECO:0008006" key="9">
    <source>
        <dbReference type="Google" id="ProtNLM"/>
    </source>
</evidence>
<dbReference type="InterPro" id="IPR012317">
    <property type="entry name" value="Poly(ADP-ribose)pol_cat_dom"/>
</dbReference>
<keyword evidence="4" id="KW-0539">Nucleus</keyword>
<keyword evidence="2" id="KW-0217">Developmental protein</keyword>
<keyword evidence="3" id="KW-0346">Stress response</keyword>
<name>A0AAN9NEZ4_PHACN</name>
<dbReference type="InterPro" id="IPR022003">
    <property type="entry name" value="RST"/>
</dbReference>
<dbReference type="Proteomes" id="UP001374584">
    <property type="component" value="Unassembled WGS sequence"/>
</dbReference>
<proteinExistence type="predicted"/>
<sequence>MERIENWVGKGLMKVEKESEEYQSIENGFLKGMGFMGHATTIMALHKNDISFSLAWQARWDSFKILSKAMAIKCGGDANVRYAWYGGSLDDLLEIVSAGFSGCKNHDETHHGVGIPLFSVHFSIDSAMCTVGDEHGLRHVLLCRVILGKVESVACGSKQSQPSSKQYDSGVDDILAPTKHIIWTAFMNSYIHPSYILSFKYNYTRDSVICGALKPQSPYVLFPNLLARVSNHLKPAQMTTLLRSYRVYQERKISREVWINKVRLIVGDTLLHSVITKSNYNCDIEGNFILGGYGVYRDSVAVIICFETRNMRQRLELWVLYDKYEGVECWCRMHTIGMLWRLERPVDDVGADFSYNVFNYVENFLFGGNVVVEEDDSLETDGFSLLTLFLSNISKLSIEDGGCY</sequence>
<dbReference type="PROSITE" id="PS51879">
    <property type="entry name" value="RST"/>
    <property type="match status" value="1"/>
</dbReference>
<evidence type="ECO:0000259" key="6">
    <source>
        <dbReference type="PROSITE" id="PS51879"/>
    </source>
</evidence>
<comment type="subcellular location">
    <subcellularLocation>
        <location evidence="1">Nucleus</location>
    </subcellularLocation>
</comment>
<comment type="caution">
    <text evidence="7">The sequence shown here is derived from an EMBL/GenBank/DDBJ whole genome shotgun (WGS) entry which is preliminary data.</text>
</comment>
<gene>
    <name evidence="7" type="ORF">VNO80_11239</name>
</gene>
<dbReference type="PANTHER" id="PTHR32263">
    <property type="entry name" value="INACTIVE POLY [ADP-RIBOSE] POLYMERASE SRO4-RELATED"/>
    <property type="match status" value="1"/>
</dbReference>
<dbReference type="AlphaFoldDB" id="A0AAN9NEZ4"/>
<dbReference type="PROSITE" id="PS51059">
    <property type="entry name" value="PARP_CATALYTIC"/>
    <property type="match status" value="1"/>
</dbReference>
<keyword evidence="8" id="KW-1185">Reference proteome</keyword>
<accession>A0AAN9NEZ4</accession>
<evidence type="ECO:0000313" key="7">
    <source>
        <dbReference type="EMBL" id="KAK7369204.1"/>
    </source>
</evidence>
<evidence type="ECO:0000256" key="3">
    <source>
        <dbReference type="ARBA" id="ARBA00023016"/>
    </source>
</evidence>
<dbReference type="GO" id="GO:0003950">
    <property type="term" value="F:NAD+ poly-ADP-ribosyltransferase activity"/>
    <property type="evidence" value="ECO:0007669"/>
    <property type="project" value="InterPro"/>
</dbReference>
<organism evidence="7 8">
    <name type="scientific">Phaseolus coccineus</name>
    <name type="common">Scarlet runner bean</name>
    <name type="synonym">Phaseolus multiflorus</name>
    <dbReference type="NCBI Taxonomy" id="3886"/>
    <lineage>
        <taxon>Eukaryota</taxon>
        <taxon>Viridiplantae</taxon>
        <taxon>Streptophyta</taxon>
        <taxon>Embryophyta</taxon>
        <taxon>Tracheophyta</taxon>
        <taxon>Spermatophyta</taxon>
        <taxon>Magnoliopsida</taxon>
        <taxon>eudicotyledons</taxon>
        <taxon>Gunneridae</taxon>
        <taxon>Pentapetalae</taxon>
        <taxon>rosids</taxon>
        <taxon>fabids</taxon>
        <taxon>Fabales</taxon>
        <taxon>Fabaceae</taxon>
        <taxon>Papilionoideae</taxon>
        <taxon>50 kb inversion clade</taxon>
        <taxon>NPAAA clade</taxon>
        <taxon>indigoferoid/millettioid clade</taxon>
        <taxon>Phaseoleae</taxon>
        <taxon>Phaseolus</taxon>
    </lineage>
</organism>
<protein>
    <recommendedName>
        <fullName evidence="9">Poly [ADP-ribose] polymerase</fullName>
    </recommendedName>
</protein>
<feature type="domain" description="PARP catalytic" evidence="5">
    <location>
        <begin position="1"/>
        <end position="220"/>
    </location>
</feature>
<feature type="domain" description="RST" evidence="6">
    <location>
        <begin position="213"/>
        <end position="284"/>
    </location>
</feature>
<dbReference type="InterPro" id="IPR044964">
    <property type="entry name" value="RCD1/SRO1-5"/>
</dbReference>
<evidence type="ECO:0000256" key="2">
    <source>
        <dbReference type="ARBA" id="ARBA00022473"/>
    </source>
</evidence>
<evidence type="ECO:0000313" key="8">
    <source>
        <dbReference type="Proteomes" id="UP001374584"/>
    </source>
</evidence>
<evidence type="ECO:0000256" key="1">
    <source>
        <dbReference type="ARBA" id="ARBA00004123"/>
    </source>
</evidence>
<dbReference type="Pfam" id="PF12174">
    <property type="entry name" value="RST"/>
    <property type="match status" value="1"/>
</dbReference>
<dbReference type="SUPFAM" id="SSF56399">
    <property type="entry name" value="ADP-ribosylation"/>
    <property type="match status" value="1"/>
</dbReference>
<dbReference type="EMBL" id="JAYMYR010000004">
    <property type="protein sequence ID" value="KAK7369204.1"/>
    <property type="molecule type" value="Genomic_DNA"/>
</dbReference>
<dbReference type="GO" id="GO:0005634">
    <property type="term" value="C:nucleus"/>
    <property type="evidence" value="ECO:0007669"/>
    <property type="project" value="UniProtKB-SubCell"/>
</dbReference>